<name>A0A3R9M768_9BACT</name>
<keyword evidence="2" id="KW-1185">Reference proteome</keyword>
<gene>
    <name evidence="1" type="ORF">EI290_21755</name>
</gene>
<comment type="caution">
    <text evidence="1">The sequence shown here is derived from an EMBL/GenBank/DDBJ whole genome shotgun (WGS) entry which is preliminary data.</text>
</comment>
<evidence type="ECO:0000313" key="1">
    <source>
        <dbReference type="EMBL" id="RSK23855.1"/>
    </source>
</evidence>
<proteinExistence type="predicted"/>
<dbReference type="OrthoDB" id="8858565at2"/>
<dbReference type="Pfam" id="PF09954">
    <property type="entry name" value="DUF2188"/>
    <property type="match status" value="1"/>
</dbReference>
<protein>
    <submittedName>
        <fullName evidence="1">DUF2188 domain-containing protein</fullName>
    </submittedName>
</protein>
<reference evidence="1 2" key="1">
    <citation type="submission" date="2018-12" db="EMBL/GenBank/DDBJ databases">
        <authorList>
            <person name="Feng G."/>
            <person name="Zhu H."/>
        </authorList>
    </citation>
    <scope>NUCLEOTIDE SEQUENCE [LARGE SCALE GENOMIC DNA]</scope>
    <source>
        <strain evidence="1 2">9PBR-2</strain>
    </source>
</reference>
<evidence type="ECO:0000313" key="2">
    <source>
        <dbReference type="Proteomes" id="UP000280066"/>
    </source>
</evidence>
<dbReference type="EMBL" id="RWIS01000023">
    <property type="protein sequence ID" value="RSK23855.1"/>
    <property type="molecule type" value="Genomic_DNA"/>
</dbReference>
<organism evidence="1 2">
    <name type="scientific">Hymenobacter metallilatus</name>
    <dbReference type="NCBI Taxonomy" id="2493666"/>
    <lineage>
        <taxon>Bacteria</taxon>
        <taxon>Pseudomonadati</taxon>
        <taxon>Bacteroidota</taxon>
        <taxon>Cytophagia</taxon>
        <taxon>Cytophagales</taxon>
        <taxon>Hymenobacteraceae</taxon>
        <taxon>Hymenobacter</taxon>
    </lineage>
</organism>
<dbReference type="AlphaFoldDB" id="A0A3R9M768"/>
<sequence>MDNSVRESSYFFVRTNFVDRCLARCALPIRANPTHTDNLVGKNLHITPRPNGWAVISAGAERAAVIAPTQAAAAAIGREMAINRGSELLIHGRNGQIRERNSYGYDPESSKG</sequence>
<accession>A0A3R9M768</accession>
<dbReference type="Proteomes" id="UP000280066">
    <property type="component" value="Unassembled WGS sequence"/>
</dbReference>
<dbReference type="InterPro" id="IPR018691">
    <property type="entry name" value="DUF2188"/>
</dbReference>